<keyword evidence="9" id="KW-1185">Reference proteome</keyword>
<sequence>MFATRVSIWAASFFSSENAAAAEKRPFLESGPESVKLTPSWEDRNLPAAELNLRGLECDLDKAALDMDPPPDRWNLVYLTFILHGIGTLMPWNMFITAKDYFVVYKLGQEYTGQSLTYAANFLQFLGFASQVPNVIFNWLNIFIQIG</sequence>
<evidence type="ECO:0000256" key="7">
    <source>
        <dbReference type="SAM" id="Phobius"/>
    </source>
</evidence>
<comment type="subcellular location">
    <subcellularLocation>
        <location evidence="1">Membrane</location>
        <topology evidence="1">Multi-pass membrane protein</topology>
    </subcellularLocation>
</comment>
<dbReference type="STRING" id="35525.A0A164I0D6"/>
<dbReference type="InterPro" id="IPR002259">
    <property type="entry name" value="Eqnu_transpt"/>
</dbReference>
<organism evidence="8 9">
    <name type="scientific">Daphnia magna</name>
    <dbReference type="NCBI Taxonomy" id="35525"/>
    <lineage>
        <taxon>Eukaryota</taxon>
        <taxon>Metazoa</taxon>
        <taxon>Ecdysozoa</taxon>
        <taxon>Arthropoda</taxon>
        <taxon>Crustacea</taxon>
        <taxon>Branchiopoda</taxon>
        <taxon>Diplostraca</taxon>
        <taxon>Cladocera</taxon>
        <taxon>Anomopoda</taxon>
        <taxon>Daphniidae</taxon>
        <taxon>Daphnia</taxon>
    </lineage>
</organism>
<dbReference type="GO" id="GO:0005337">
    <property type="term" value="F:nucleoside transmembrane transporter activity"/>
    <property type="evidence" value="ECO:0007669"/>
    <property type="project" value="InterPro"/>
</dbReference>
<reference evidence="8 9" key="1">
    <citation type="submission" date="2016-03" db="EMBL/GenBank/DDBJ databases">
        <title>EvidentialGene: Evidence-directed Construction of Genes on Genomes.</title>
        <authorList>
            <person name="Gilbert D.G."/>
            <person name="Choi J.-H."/>
            <person name="Mockaitis K."/>
            <person name="Colbourne J."/>
            <person name="Pfrender M."/>
        </authorList>
    </citation>
    <scope>NUCLEOTIDE SEQUENCE [LARGE SCALE GENOMIC DNA]</scope>
    <source>
        <strain evidence="8 9">Xinb3</strain>
        <tissue evidence="8">Complete organism</tissue>
    </source>
</reference>
<dbReference type="AlphaFoldDB" id="A0A164I0D6"/>
<evidence type="ECO:0000256" key="6">
    <source>
        <dbReference type="ARBA" id="ARBA00023136"/>
    </source>
</evidence>
<evidence type="ECO:0000256" key="4">
    <source>
        <dbReference type="ARBA" id="ARBA00022692"/>
    </source>
</evidence>
<dbReference type="Proteomes" id="UP000076858">
    <property type="component" value="Unassembled WGS sequence"/>
</dbReference>
<name>A0A164I0D6_9CRUS</name>
<accession>A0A164I0D6</accession>
<dbReference type="PANTHER" id="PTHR10332:SF80">
    <property type="entry name" value="EQUILIBRATIVE NUCLEOSIDE TRANSPORTER 2, ISOFORM A"/>
    <property type="match status" value="1"/>
</dbReference>
<keyword evidence="6 7" id="KW-0472">Membrane</keyword>
<dbReference type="GO" id="GO:0005886">
    <property type="term" value="C:plasma membrane"/>
    <property type="evidence" value="ECO:0007669"/>
    <property type="project" value="TreeGrafter"/>
</dbReference>
<proteinExistence type="inferred from homology"/>
<keyword evidence="4 7" id="KW-0812">Transmembrane</keyword>
<evidence type="ECO:0000313" key="8">
    <source>
        <dbReference type="EMBL" id="KZS00747.1"/>
    </source>
</evidence>
<dbReference type="PANTHER" id="PTHR10332">
    <property type="entry name" value="EQUILIBRATIVE NUCLEOSIDE TRANSPORTER"/>
    <property type="match status" value="1"/>
</dbReference>
<comment type="caution">
    <text evidence="8">The sequence shown here is derived from an EMBL/GenBank/DDBJ whole genome shotgun (WGS) entry which is preliminary data.</text>
</comment>
<dbReference type="OrthoDB" id="1856718at2759"/>
<gene>
    <name evidence="8" type="ORF">APZ42_002834</name>
</gene>
<dbReference type="EMBL" id="LRGB01008684">
    <property type="protein sequence ID" value="KZS00747.1"/>
    <property type="molecule type" value="Genomic_DNA"/>
</dbReference>
<evidence type="ECO:0000256" key="1">
    <source>
        <dbReference type="ARBA" id="ARBA00004141"/>
    </source>
</evidence>
<comment type="similarity">
    <text evidence="2">Belongs to the SLC29A/ENT transporter (TC 2.A.57) family.</text>
</comment>
<feature type="transmembrane region" description="Helical" evidence="7">
    <location>
        <begin position="76"/>
        <end position="96"/>
    </location>
</feature>
<protein>
    <submittedName>
        <fullName evidence="8">Equilibrative nucleoside transporter 1</fullName>
    </submittedName>
</protein>
<keyword evidence="3" id="KW-0813">Transport</keyword>
<evidence type="ECO:0000256" key="3">
    <source>
        <dbReference type="ARBA" id="ARBA00022448"/>
    </source>
</evidence>
<evidence type="ECO:0000256" key="5">
    <source>
        <dbReference type="ARBA" id="ARBA00022989"/>
    </source>
</evidence>
<evidence type="ECO:0000256" key="2">
    <source>
        <dbReference type="ARBA" id="ARBA00007965"/>
    </source>
</evidence>
<evidence type="ECO:0000313" key="9">
    <source>
        <dbReference type="Proteomes" id="UP000076858"/>
    </source>
</evidence>
<feature type="non-terminal residue" evidence="8">
    <location>
        <position position="147"/>
    </location>
</feature>
<keyword evidence="5 7" id="KW-1133">Transmembrane helix</keyword>